<dbReference type="Gene3D" id="2.120.10.80">
    <property type="entry name" value="Kelch-type beta propeller"/>
    <property type="match status" value="1"/>
</dbReference>
<dbReference type="AlphaFoldDB" id="A0AB32X0G2"/>
<evidence type="ECO:0000313" key="1">
    <source>
        <dbReference type="Proteomes" id="UP000694886"/>
    </source>
</evidence>
<name>A0AB32X0G2_THECC</name>
<dbReference type="Proteomes" id="UP000694886">
    <property type="component" value="Unplaced"/>
</dbReference>
<accession>A0AB32X0G2</accession>
<gene>
    <name evidence="2" type="primary">LOC108663959</name>
</gene>
<dbReference type="RefSeq" id="XP_017985368.1">
    <property type="nucleotide sequence ID" value="XM_018129879.1"/>
</dbReference>
<dbReference type="Pfam" id="PF07893">
    <property type="entry name" value="DUF1668"/>
    <property type="match status" value="1"/>
</dbReference>
<proteinExistence type="predicted"/>
<dbReference type="SUPFAM" id="SSF117281">
    <property type="entry name" value="Kelch motif"/>
    <property type="match status" value="1"/>
</dbReference>
<dbReference type="GeneID" id="108663959"/>
<protein>
    <submittedName>
        <fullName evidence="2">Uncharacterized protein LOC108663959</fullName>
    </submittedName>
</protein>
<sequence length="428" mass="48281">MSDFPCFQIAQPLSLEHLNEPLEVIDYDSVFDDDFYSQLAQIEPVPEKPIQCNPASMGPLLVEKLPSDAWDKWCKDGVVCFAMGGNDILKVYFADPRGASVYHVTDFDFVKFHVPRFDNKVGCTLSGSKLYMIGGRPRYRDGFTDVYFCDVATQPQLPDGGYEWKPGPALNSYKPQPFVFSLAGNIYVLSTGVEGRKSSSPFEVLKSNSSSWEVLPPPPSALWSQKYCIVRSSIIDGKKIVVRGMDYIFYIYDAADNQWTTMQYTHGHLLNWTGDYCLHVQDNGFLVTGPGHPFVINFGSQSFETFPVDAPNSEEYSKAHDLDKDFQTCQWNLFHLKDKKFFFVVLCADYINYKSYARLGTFDMVDDFGSDVSKHSKMAGYGNESDAKRFKMAGYSVTNLKFKCIDLADGVRLLPYIVSCKIGAFSLC</sequence>
<evidence type="ECO:0000313" key="2">
    <source>
        <dbReference type="RefSeq" id="XP_017985368.1"/>
    </source>
</evidence>
<dbReference type="KEGG" id="tcc:108663959"/>
<reference evidence="2" key="1">
    <citation type="submission" date="2025-08" db="UniProtKB">
        <authorList>
            <consortium name="RefSeq"/>
        </authorList>
    </citation>
    <scope>IDENTIFICATION</scope>
</reference>
<organism evidence="1 2">
    <name type="scientific">Theobroma cacao</name>
    <name type="common">Cacao</name>
    <name type="synonym">Cocoa</name>
    <dbReference type="NCBI Taxonomy" id="3641"/>
    <lineage>
        <taxon>Eukaryota</taxon>
        <taxon>Viridiplantae</taxon>
        <taxon>Streptophyta</taxon>
        <taxon>Embryophyta</taxon>
        <taxon>Tracheophyta</taxon>
        <taxon>Spermatophyta</taxon>
        <taxon>Magnoliopsida</taxon>
        <taxon>eudicotyledons</taxon>
        <taxon>Gunneridae</taxon>
        <taxon>Pentapetalae</taxon>
        <taxon>rosids</taxon>
        <taxon>malvids</taxon>
        <taxon>Malvales</taxon>
        <taxon>Malvaceae</taxon>
        <taxon>Byttnerioideae</taxon>
        <taxon>Theobroma</taxon>
    </lineage>
</organism>
<dbReference type="InterPro" id="IPR015915">
    <property type="entry name" value="Kelch-typ_b-propeller"/>
</dbReference>
<dbReference type="InterPro" id="IPR012871">
    <property type="entry name" value="DUF1668_ORYSA"/>
</dbReference>